<evidence type="ECO:0000256" key="11">
    <source>
        <dbReference type="ARBA" id="ARBA00023157"/>
    </source>
</evidence>
<dbReference type="Gene3D" id="2.60.120.310">
    <property type="entry name" value="Copper type II, ascorbate-dependent monooxygenase, N-terminal domain"/>
    <property type="match status" value="1"/>
</dbReference>
<gene>
    <name evidence="14" type="ORF">MAR_033408</name>
</gene>
<dbReference type="InterPro" id="IPR028460">
    <property type="entry name" value="Tbh/DBH"/>
</dbReference>
<dbReference type="InterPro" id="IPR014784">
    <property type="entry name" value="Cu2_ascorb_mOase-like_C"/>
</dbReference>
<dbReference type="InterPro" id="IPR005018">
    <property type="entry name" value="DOMON_domain"/>
</dbReference>
<feature type="non-terminal residue" evidence="14">
    <location>
        <position position="1"/>
    </location>
</feature>
<protein>
    <submittedName>
        <fullName evidence="14">DOPO-like protein</fullName>
    </submittedName>
</protein>
<keyword evidence="12" id="KW-0325">Glycoprotein</keyword>
<evidence type="ECO:0000256" key="2">
    <source>
        <dbReference type="ARBA" id="ARBA00004167"/>
    </source>
</evidence>
<evidence type="ECO:0000256" key="10">
    <source>
        <dbReference type="ARBA" id="ARBA00023136"/>
    </source>
</evidence>
<evidence type="ECO:0000256" key="1">
    <source>
        <dbReference type="ARBA" id="ARBA00001973"/>
    </source>
</evidence>
<reference evidence="14" key="1">
    <citation type="submission" date="2022-11" db="EMBL/GenBank/DDBJ databases">
        <title>Centuries of genome instability and evolution in soft-shell clam transmissible cancer (bioRxiv).</title>
        <authorList>
            <person name="Hart S.F.M."/>
            <person name="Yonemitsu M.A."/>
            <person name="Giersch R.M."/>
            <person name="Beal B.F."/>
            <person name="Arriagada G."/>
            <person name="Davis B.W."/>
            <person name="Ostrander E.A."/>
            <person name="Goff S.P."/>
            <person name="Metzger M.J."/>
        </authorList>
    </citation>
    <scope>NUCLEOTIDE SEQUENCE</scope>
    <source>
        <strain evidence="14">MELC-2E11</strain>
        <tissue evidence="14">Siphon/mantle</tissue>
    </source>
</reference>
<keyword evidence="4" id="KW-0812">Transmembrane</keyword>
<evidence type="ECO:0000256" key="7">
    <source>
        <dbReference type="ARBA" id="ARBA00023002"/>
    </source>
</evidence>
<dbReference type="CDD" id="cd09631">
    <property type="entry name" value="DOMON_DOH"/>
    <property type="match status" value="1"/>
</dbReference>
<dbReference type="InterPro" id="IPR020611">
    <property type="entry name" value="Cu2_ascorb_mOase_CS-1"/>
</dbReference>
<keyword evidence="15" id="KW-1185">Reference proteome</keyword>
<evidence type="ECO:0000256" key="5">
    <source>
        <dbReference type="ARBA" id="ARBA00022723"/>
    </source>
</evidence>
<dbReference type="InterPro" id="IPR000945">
    <property type="entry name" value="DBH-like"/>
</dbReference>
<dbReference type="Proteomes" id="UP001164746">
    <property type="component" value="Chromosome 17"/>
</dbReference>
<dbReference type="Pfam" id="PF03351">
    <property type="entry name" value="DOMON"/>
    <property type="match status" value="1"/>
</dbReference>
<evidence type="ECO:0000313" key="15">
    <source>
        <dbReference type="Proteomes" id="UP001164746"/>
    </source>
</evidence>
<dbReference type="PANTHER" id="PTHR10157:SF29">
    <property type="entry name" value="DOPAMINE BETA-HYDROXYLASE"/>
    <property type="match status" value="1"/>
</dbReference>
<evidence type="ECO:0000259" key="13">
    <source>
        <dbReference type="PROSITE" id="PS50836"/>
    </source>
</evidence>
<dbReference type="Gene3D" id="2.60.120.230">
    <property type="match status" value="1"/>
</dbReference>
<proteinExistence type="inferred from homology"/>
<name>A0ABY7GI92_MYAAR</name>
<dbReference type="PROSITE" id="PS50836">
    <property type="entry name" value="DOMON"/>
    <property type="match status" value="1"/>
</dbReference>
<keyword evidence="8" id="KW-0186">Copper</keyword>
<evidence type="ECO:0000256" key="4">
    <source>
        <dbReference type="ARBA" id="ARBA00022692"/>
    </source>
</evidence>
<evidence type="ECO:0000256" key="6">
    <source>
        <dbReference type="ARBA" id="ARBA00022989"/>
    </source>
</evidence>
<dbReference type="InterPro" id="IPR008977">
    <property type="entry name" value="PHM/PNGase_F_dom_sf"/>
</dbReference>
<comment type="similarity">
    <text evidence="3">Belongs to the copper type II ascorbate-dependent monooxygenase family.</text>
</comment>
<dbReference type="InterPro" id="IPR036939">
    <property type="entry name" value="Cu2_ascorb_mOase_N_sf"/>
</dbReference>
<dbReference type="InterPro" id="IPR024548">
    <property type="entry name" value="Cu2_monoox_C"/>
</dbReference>
<dbReference type="InterPro" id="IPR000323">
    <property type="entry name" value="Cu2_ascorb_mOase_N"/>
</dbReference>
<dbReference type="PROSITE" id="PS00084">
    <property type="entry name" value="CU2_MONOOXYGENASE_1"/>
    <property type="match status" value="1"/>
</dbReference>
<accession>A0ABY7GI92</accession>
<feature type="domain" description="DOMON" evidence="13">
    <location>
        <begin position="35"/>
        <end position="154"/>
    </location>
</feature>
<comment type="cofactor">
    <cofactor evidence="1">
        <name>Cu(2+)</name>
        <dbReference type="ChEBI" id="CHEBI:29036"/>
    </cofactor>
</comment>
<keyword evidence="10" id="KW-0472">Membrane</keyword>
<dbReference type="PRINTS" id="PR00767">
    <property type="entry name" value="DBMONOXGNASE"/>
</dbReference>
<evidence type="ECO:0000256" key="8">
    <source>
        <dbReference type="ARBA" id="ARBA00023008"/>
    </source>
</evidence>
<dbReference type="Pfam" id="PF01082">
    <property type="entry name" value="Cu2_monooxygen"/>
    <property type="match status" value="1"/>
</dbReference>
<evidence type="ECO:0000256" key="9">
    <source>
        <dbReference type="ARBA" id="ARBA00023033"/>
    </source>
</evidence>
<sequence>MNRKLFVILTTICFNIFKVLTIKSFPYSLYLDSEHTIEVSWNVNYHKEEVECRIRANIRQGSEWFGMGFSDYGELANADFVIFWTSANGVHHFQDTHTDTSGNLHIDAHQDYDLQHAHTDEYSVSLEFSRLFDTCDDDDYQFDTGTTHLLYIIGAAPFKISNANLNQSKHGLQRVQLLKPDIPPNRLPGDMWTFEVTAPNYEGVIKKGNENLVHHMEVFHCELPANEIVRFYNGPGQSEGTPDGLGACRKAMEFPEEAGFPVGGPNYNRYVMLEIHYNNPSKAAGKTDTSGIRFYVTPTLRQYDAGIMELGLEYTNKMAIPPRQKLFQLTGYYNHYSPHFQEIRRLPKPVHVLPGGFAISDEMCVNYVHYYPQSDLEVCKSSVSTEALNNFFTFMKKWDRDAIDPHAGDRANYQAIRWTPLTNILLKTLYETSPIAMQ</sequence>
<keyword evidence="7" id="KW-0560">Oxidoreductase</keyword>
<dbReference type="InterPro" id="IPR045266">
    <property type="entry name" value="DOH_DOMON"/>
</dbReference>
<keyword evidence="5" id="KW-0479">Metal-binding</keyword>
<dbReference type="EMBL" id="CP111028">
    <property type="protein sequence ID" value="WAR30866.1"/>
    <property type="molecule type" value="Genomic_DNA"/>
</dbReference>
<evidence type="ECO:0000256" key="12">
    <source>
        <dbReference type="ARBA" id="ARBA00023180"/>
    </source>
</evidence>
<dbReference type="SUPFAM" id="SSF49742">
    <property type="entry name" value="PHM/PNGase F"/>
    <property type="match status" value="2"/>
</dbReference>
<evidence type="ECO:0000256" key="3">
    <source>
        <dbReference type="ARBA" id="ARBA00010676"/>
    </source>
</evidence>
<keyword evidence="11" id="KW-1015">Disulfide bond</keyword>
<dbReference type="PANTHER" id="PTHR10157">
    <property type="entry name" value="DOPAMINE BETA HYDROXYLASE RELATED"/>
    <property type="match status" value="1"/>
</dbReference>
<comment type="subcellular location">
    <subcellularLocation>
        <location evidence="2">Membrane</location>
        <topology evidence="2">Single-pass membrane protein</topology>
    </subcellularLocation>
</comment>
<evidence type="ECO:0000313" key="14">
    <source>
        <dbReference type="EMBL" id="WAR30866.1"/>
    </source>
</evidence>
<dbReference type="Pfam" id="PF03712">
    <property type="entry name" value="Cu2_monoox_C"/>
    <property type="match status" value="1"/>
</dbReference>
<keyword evidence="9" id="KW-0503">Monooxygenase</keyword>
<organism evidence="14 15">
    <name type="scientific">Mya arenaria</name>
    <name type="common">Soft-shell clam</name>
    <dbReference type="NCBI Taxonomy" id="6604"/>
    <lineage>
        <taxon>Eukaryota</taxon>
        <taxon>Metazoa</taxon>
        <taxon>Spiralia</taxon>
        <taxon>Lophotrochozoa</taxon>
        <taxon>Mollusca</taxon>
        <taxon>Bivalvia</taxon>
        <taxon>Autobranchia</taxon>
        <taxon>Heteroconchia</taxon>
        <taxon>Euheterodonta</taxon>
        <taxon>Imparidentia</taxon>
        <taxon>Neoheterodontei</taxon>
        <taxon>Myida</taxon>
        <taxon>Myoidea</taxon>
        <taxon>Myidae</taxon>
        <taxon>Mya</taxon>
    </lineage>
</organism>
<dbReference type="SMART" id="SM00664">
    <property type="entry name" value="DoH"/>
    <property type="match status" value="1"/>
</dbReference>
<keyword evidence="6" id="KW-1133">Transmembrane helix</keyword>